<dbReference type="Gene3D" id="3.90.1210.10">
    <property type="entry name" value="Antifreeze-like/N-acetylneuraminic acid synthase C-terminal domain"/>
    <property type="match status" value="1"/>
</dbReference>
<name>A0ABQ2WV06_9GAMM</name>
<comment type="similarity">
    <text evidence="2 7">Belongs to the FlgA family.</text>
</comment>
<evidence type="ECO:0000256" key="3">
    <source>
        <dbReference type="ARBA" id="ARBA00014754"/>
    </source>
</evidence>
<accession>A0ABQ2WV06</accession>
<dbReference type="Gene3D" id="2.30.30.760">
    <property type="match status" value="1"/>
</dbReference>
<dbReference type="InterPro" id="IPR013974">
    <property type="entry name" value="SAF"/>
</dbReference>
<evidence type="ECO:0000256" key="6">
    <source>
        <dbReference type="ARBA" id="ARBA00025643"/>
    </source>
</evidence>
<dbReference type="PANTHER" id="PTHR36307:SF1">
    <property type="entry name" value="FLAGELLA BASAL BODY P-RING FORMATION PROTEIN FLGA"/>
    <property type="match status" value="1"/>
</dbReference>
<comment type="caution">
    <text evidence="9">The sequence shown here is derived from an EMBL/GenBank/DDBJ whole genome shotgun (WGS) entry which is preliminary data.</text>
</comment>
<comment type="function">
    <text evidence="6 7">Involved in the assembly process of the P-ring formation. It may associate with FlgF on the rod constituting a structure essential for the P-ring assembly or may act as a modulator protein for the P-ring assembly.</text>
</comment>
<keyword evidence="7" id="KW-1005">Bacterial flagellum biogenesis</keyword>
<organism evidence="9 10">
    <name type="scientific">Halomonas johnsoniae</name>
    <dbReference type="NCBI Taxonomy" id="502832"/>
    <lineage>
        <taxon>Bacteria</taxon>
        <taxon>Pseudomonadati</taxon>
        <taxon>Pseudomonadota</taxon>
        <taxon>Gammaproteobacteria</taxon>
        <taxon>Oceanospirillales</taxon>
        <taxon>Halomonadaceae</taxon>
        <taxon>Halomonas</taxon>
    </lineage>
</organism>
<evidence type="ECO:0000256" key="5">
    <source>
        <dbReference type="ARBA" id="ARBA00022764"/>
    </source>
</evidence>
<sequence length="237" mass="25445">MLHALSLVSAAAMRKLLTLLALIVIALPHGAQASDLSLEESVHMFLYQHTQALGQEAVITVTPPSPHLPACVQPDPFLANTAQPPVGRVSVGVRCGTDGRQVRYMQAQVDVVGSYVVALRDIERGTLITADMLSQRDGNLSNLAPQTLTDQADIIGKVAQRPIRSGSSFQAHFLQAPHLVERGQRVTVIAQGSGFRVSREGEAMANGARGDIIRVRFGSREIATARVIDQGILVVDF</sequence>
<dbReference type="InterPro" id="IPR036732">
    <property type="entry name" value="AFP_Neu5c_C_sf"/>
</dbReference>
<evidence type="ECO:0000256" key="7">
    <source>
        <dbReference type="RuleBase" id="RU362063"/>
    </source>
</evidence>
<evidence type="ECO:0000313" key="9">
    <source>
        <dbReference type="EMBL" id="GGW69951.1"/>
    </source>
</evidence>
<feature type="domain" description="SAF" evidence="8">
    <location>
        <begin position="113"/>
        <end position="175"/>
    </location>
</feature>
<comment type="subcellular location">
    <subcellularLocation>
        <location evidence="1 7">Periplasm</location>
    </subcellularLocation>
</comment>
<dbReference type="PANTHER" id="PTHR36307">
    <property type="entry name" value="FLAGELLA BASAL BODY P-RING FORMATION PROTEIN FLGA"/>
    <property type="match status" value="1"/>
</dbReference>
<dbReference type="NCBIfam" id="TIGR03170">
    <property type="entry name" value="flgA_cterm"/>
    <property type="match status" value="1"/>
</dbReference>
<evidence type="ECO:0000256" key="2">
    <source>
        <dbReference type="ARBA" id="ARBA00010474"/>
    </source>
</evidence>
<keyword evidence="5 7" id="KW-0574">Periplasm</keyword>
<dbReference type="InterPro" id="IPR017585">
    <property type="entry name" value="SAF_FlgA"/>
</dbReference>
<keyword evidence="10" id="KW-1185">Reference proteome</keyword>
<proteinExistence type="inferred from homology"/>
<evidence type="ECO:0000313" key="10">
    <source>
        <dbReference type="Proteomes" id="UP000647585"/>
    </source>
</evidence>
<keyword evidence="4" id="KW-0732">Signal</keyword>
<dbReference type="EMBL" id="BMXO01000021">
    <property type="protein sequence ID" value="GGW69951.1"/>
    <property type="molecule type" value="Genomic_DNA"/>
</dbReference>
<evidence type="ECO:0000256" key="4">
    <source>
        <dbReference type="ARBA" id="ARBA00022729"/>
    </source>
</evidence>
<evidence type="ECO:0000259" key="8">
    <source>
        <dbReference type="SMART" id="SM00858"/>
    </source>
</evidence>
<dbReference type="InterPro" id="IPR039246">
    <property type="entry name" value="Flagellar_FlgA"/>
</dbReference>
<dbReference type="CDD" id="cd11614">
    <property type="entry name" value="SAF_CpaB_FlgA_like"/>
    <property type="match status" value="1"/>
</dbReference>
<dbReference type="Pfam" id="PF13144">
    <property type="entry name" value="ChapFlgA"/>
    <property type="match status" value="1"/>
</dbReference>
<dbReference type="SUPFAM" id="SSF51269">
    <property type="entry name" value="AFP III-like domain"/>
    <property type="match status" value="1"/>
</dbReference>
<dbReference type="InterPro" id="IPR041231">
    <property type="entry name" value="FlgA_N"/>
</dbReference>
<dbReference type="SMART" id="SM00858">
    <property type="entry name" value="SAF"/>
    <property type="match status" value="1"/>
</dbReference>
<dbReference type="Proteomes" id="UP000647585">
    <property type="component" value="Unassembled WGS sequence"/>
</dbReference>
<reference evidence="10" key="1">
    <citation type="journal article" date="2019" name="Int. J. Syst. Evol. Microbiol.">
        <title>The Global Catalogue of Microorganisms (GCM) 10K type strain sequencing project: providing services to taxonomists for standard genome sequencing and annotation.</title>
        <authorList>
            <consortium name="The Broad Institute Genomics Platform"/>
            <consortium name="The Broad Institute Genome Sequencing Center for Infectious Disease"/>
            <person name="Wu L."/>
            <person name="Ma J."/>
        </authorList>
    </citation>
    <scope>NUCLEOTIDE SEQUENCE [LARGE SCALE GENOMIC DNA]</scope>
    <source>
        <strain evidence="10">KCTC 22157</strain>
    </source>
</reference>
<dbReference type="Pfam" id="PF17656">
    <property type="entry name" value="ChapFlgA_N"/>
    <property type="match status" value="1"/>
</dbReference>
<protein>
    <recommendedName>
        <fullName evidence="3 7">Flagella basal body P-ring formation protein FlgA</fullName>
    </recommendedName>
</protein>
<gene>
    <name evidence="9" type="ORF">GCM10007158_33040</name>
</gene>
<evidence type="ECO:0000256" key="1">
    <source>
        <dbReference type="ARBA" id="ARBA00004418"/>
    </source>
</evidence>